<keyword evidence="1" id="KW-1133">Transmembrane helix</keyword>
<dbReference type="EMBL" id="JAOVZO020000017">
    <property type="protein sequence ID" value="MDC8013429.1"/>
    <property type="molecule type" value="Genomic_DNA"/>
</dbReference>
<organism evidence="2 3">
    <name type="scientific">Tahibacter soli</name>
    <dbReference type="NCBI Taxonomy" id="2983605"/>
    <lineage>
        <taxon>Bacteria</taxon>
        <taxon>Pseudomonadati</taxon>
        <taxon>Pseudomonadota</taxon>
        <taxon>Gammaproteobacteria</taxon>
        <taxon>Lysobacterales</taxon>
        <taxon>Rhodanobacteraceae</taxon>
        <taxon>Tahibacter</taxon>
    </lineage>
</organism>
<evidence type="ECO:0000313" key="3">
    <source>
        <dbReference type="Proteomes" id="UP001139971"/>
    </source>
</evidence>
<dbReference type="Proteomes" id="UP001139971">
    <property type="component" value="Unassembled WGS sequence"/>
</dbReference>
<evidence type="ECO:0000256" key="1">
    <source>
        <dbReference type="SAM" id="Phobius"/>
    </source>
</evidence>
<keyword evidence="1" id="KW-0812">Transmembrane</keyword>
<protein>
    <submittedName>
        <fullName evidence="2">Uncharacterized protein</fullName>
    </submittedName>
</protein>
<comment type="caution">
    <text evidence="2">The sequence shown here is derived from an EMBL/GenBank/DDBJ whole genome shotgun (WGS) entry which is preliminary data.</text>
</comment>
<dbReference type="AlphaFoldDB" id="A0A9X3YKS0"/>
<keyword evidence="3" id="KW-1185">Reference proteome</keyword>
<name>A0A9X3YKS0_9GAMM</name>
<evidence type="ECO:0000313" key="2">
    <source>
        <dbReference type="EMBL" id="MDC8013429.1"/>
    </source>
</evidence>
<keyword evidence="1" id="KW-0472">Membrane</keyword>
<dbReference type="RefSeq" id="WP_263545636.1">
    <property type="nucleotide sequence ID" value="NZ_JAOVZO020000017.1"/>
</dbReference>
<gene>
    <name evidence="2" type="ORF">OD750_012865</name>
</gene>
<reference evidence="2" key="1">
    <citation type="submission" date="2023-02" db="EMBL/GenBank/DDBJ databases">
        <title>Tahibacter soli sp. nov. isolated from soil.</title>
        <authorList>
            <person name="Baek J.H."/>
            <person name="Lee J.K."/>
            <person name="Choi D.G."/>
            <person name="Jeon C.O."/>
        </authorList>
    </citation>
    <scope>NUCLEOTIDE SEQUENCE</scope>
    <source>
        <strain evidence="2">BL</strain>
    </source>
</reference>
<feature type="transmembrane region" description="Helical" evidence="1">
    <location>
        <begin position="45"/>
        <end position="71"/>
    </location>
</feature>
<accession>A0A9X3YKS0</accession>
<sequence length="84" mass="8943">MKLLAGLAATLVATFFALIVAIHHFDTLSFLVCPKEFNAEGILCRFAGLGITAALVPICGVAVAVATWLWLLSREKRAARDADA</sequence>
<proteinExistence type="predicted"/>